<reference evidence="3" key="1">
    <citation type="journal article" date="2019" name="Int. J. Syst. Evol. Microbiol.">
        <title>The Global Catalogue of Microorganisms (GCM) 10K type strain sequencing project: providing services to taxonomists for standard genome sequencing and annotation.</title>
        <authorList>
            <consortium name="The Broad Institute Genomics Platform"/>
            <consortium name="The Broad Institute Genome Sequencing Center for Infectious Disease"/>
            <person name="Wu L."/>
            <person name="Ma J."/>
        </authorList>
    </citation>
    <scope>NUCLEOTIDE SEQUENCE [LARGE SCALE GENOMIC DNA]</scope>
    <source>
        <strain evidence="3">CGMCC 4.7349</strain>
    </source>
</reference>
<proteinExistence type="predicted"/>
<dbReference type="EMBL" id="BMNG01000026">
    <property type="protein sequence ID" value="GGO59062.1"/>
    <property type="molecule type" value="Genomic_DNA"/>
</dbReference>
<evidence type="ECO:0000313" key="2">
    <source>
        <dbReference type="EMBL" id="GGO59062.1"/>
    </source>
</evidence>
<name>A0ABQ2MWE8_9ACTN</name>
<feature type="region of interest" description="Disordered" evidence="1">
    <location>
        <begin position="229"/>
        <end position="263"/>
    </location>
</feature>
<evidence type="ECO:0000313" key="3">
    <source>
        <dbReference type="Proteomes" id="UP000656881"/>
    </source>
</evidence>
<accession>A0ABQ2MWE8</accession>
<keyword evidence="3" id="KW-1185">Reference proteome</keyword>
<dbReference type="Proteomes" id="UP000656881">
    <property type="component" value="Unassembled WGS sequence"/>
</dbReference>
<comment type="caution">
    <text evidence="2">The sequence shown here is derived from an EMBL/GenBank/DDBJ whole genome shotgun (WGS) entry which is preliminary data.</text>
</comment>
<protein>
    <submittedName>
        <fullName evidence="2">Uncharacterized protein</fullName>
    </submittedName>
</protein>
<sequence length="263" mass="27793">MPESDHKIIDAERALPLAPLAPLDEAHLARAETLAEIAEAALKDLTQPAAGSADLIGGAQYLLDLAQRLLREAVVVERERGASWATIGEHAGSSRQSAHDRWGAAVGAWALTGRHRTGITTGGSSGDVAANLDDWYAELHPDRPHAISTTLASFTDPGARRTAQERREEADRLRAEIQALKTANTAVYNASCEAIGTAGATEKRAAWAANHLDQASAYDRLAAAEAPLGTEHRRSAATQRGIAHDILSSKPVTHGGSDTADAR</sequence>
<organism evidence="2 3">
    <name type="scientific">Streptomyces lasiicapitis</name>
    <dbReference type="NCBI Taxonomy" id="1923961"/>
    <lineage>
        <taxon>Bacteria</taxon>
        <taxon>Bacillati</taxon>
        <taxon>Actinomycetota</taxon>
        <taxon>Actinomycetes</taxon>
        <taxon>Kitasatosporales</taxon>
        <taxon>Streptomycetaceae</taxon>
        <taxon>Streptomyces</taxon>
    </lineage>
</organism>
<gene>
    <name evidence="2" type="ORF">GCM10012286_79800</name>
</gene>
<dbReference type="RefSeq" id="WP_189177589.1">
    <property type="nucleotide sequence ID" value="NZ_BMNG01000026.1"/>
</dbReference>
<evidence type="ECO:0000256" key="1">
    <source>
        <dbReference type="SAM" id="MobiDB-lite"/>
    </source>
</evidence>